<evidence type="ECO:0000313" key="1">
    <source>
        <dbReference type="EMBL" id="CAK9001193.1"/>
    </source>
</evidence>
<protein>
    <submittedName>
        <fullName evidence="1">Uncharacterized protein</fullName>
    </submittedName>
</protein>
<dbReference type="Proteomes" id="UP001642464">
    <property type="component" value="Unassembled WGS sequence"/>
</dbReference>
<comment type="caution">
    <text evidence="1">The sequence shown here is derived from an EMBL/GenBank/DDBJ whole genome shotgun (WGS) entry which is preliminary data.</text>
</comment>
<keyword evidence="2" id="KW-1185">Reference proteome</keyword>
<gene>
    <name evidence="1" type="ORF">SCF082_LOCUS6826</name>
</gene>
<sequence length="663" mass="75161">MPSKPKKKAKLATASSASHVIEETQGLHSVSDESRRVIYNATCKALDLEEASLDKSSWQKLNSKAVPDIFYPVELPGVEAGKPVTFYMSDVKKCIKAVIERCPNYGERIEQLLNHRPETVFQMLLYNDEASGGNILAPNSGKKASLWYFSLKEAGFLWSDTVWHPLSLLQHQQFEQIQGGFSAAVRKIVLELNGQDLKHGIPVQFPNRLGLVRLDYRYMISDLDSIRYALDAKGSAAIRCCVFCKNCIKKHTNLEHYNDFFEDITSHRLERFHRQSDSEIFSVVDNLSAVAPNVSRAALQKKEIACGFRFNPAGLLSDPLARDALPPSAFLLDFMHLYWSCGIISWEVNALHAKWSETGIGDLEQFLSMEWRTSVQSCTPSFRKRLGGAFNFEGAVYKGSASNLTMFFPLFHYFLSRVLDSRGLLMKEMESFNALRRISIELRSIAGSSAPLATERLQELQVAHQSLVVEVYSESFVKPKHHQRFHAAEQLKQTGFYVDCFAMERKHKQFKSHIGLHRYDPKVQEDKGEFSHFVQREIWKHHITSLAAYQFGTALQGAQSSSETVGQSLGKSNCMVAKKVLHKGHTYSENDVLLGAHPCTVDSAVQDGTEFYLLIQPLEIEERTEFWSSWCVTGRKRLLHISLAGRSPTWWLQLDAEKLLCLH</sequence>
<name>A0ABP0IIM1_9DINO</name>
<dbReference type="EMBL" id="CAXAMM010003780">
    <property type="protein sequence ID" value="CAK9001193.1"/>
    <property type="molecule type" value="Genomic_DNA"/>
</dbReference>
<proteinExistence type="predicted"/>
<organism evidence="1 2">
    <name type="scientific">Durusdinium trenchii</name>
    <dbReference type="NCBI Taxonomy" id="1381693"/>
    <lineage>
        <taxon>Eukaryota</taxon>
        <taxon>Sar</taxon>
        <taxon>Alveolata</taxon>
        <taxon>Dinophyceae</taxon>
        <taxon>Suessiales</taxon>
        <taxon>Symbiodiniaceae</taxon>
        <taxon>Durusdinium</taxon>
    </lineage>
</organism>
<evidence type="ECO:0000313" key="2">
    <source>
        <dbReference type="Proteomes" id="UP001642464"/>
    </source>
</evidence>
<reference evidence="1 2" key="1">
    <citation type="submission" date="2024-02" db="EMBL/GenBank/DDBJ databases">
        <authorList>
            <person name="Chen Y."/>
            <person name="Shah S."/>
            <person name="Dougan E. K."/>
            <person name="Thang M."/>
            <person name="Chan C."/>
        </authorList>
    </citation>
    <scope>NUCLEOTIDE SEQUENCE [LARGE SCALE GENOMIC DNA]</scope>
</reference>
<accession>A0ABP0IIM1</accession>